<keyword evidence="5" id="KW-1185">Reference proteome</keyword>
<organism evidence="2 4">
    <name type="scientific">Neoehrlichia mikurensis</name>
    <dbReference type="NCBI Taxonomy" id="89586"/>
    <lineage>
        <taxon>Bacteria</taxon>
        <taxon>Pseudomonadati</taxon>
        <taxon>Pseudomonadota</taxon>
        <taxon>Alphaproteobacteria</taxon>
        <taxon>Rickettsiales</taxon>
        <taxon>Anaplasmataceae</taxon>
        <taxon>Candidatus Neoehrlichia</taxon>
    </lineage>
</organism>
<protein>
    <recommendedName>
        <fullName evidence="6">Porin domain-containing protein</fullName>
    </recommendedName>
</protein>
<proteinExistence type="predicted"/>
<evidence type="ECO:0008006" key="6">
    <source>
        <dbReference type="Google" id="ProtNLM"/>
    </source>
</evidence>
<evidence type="ECO:0000313" key="5">
    <source>
        <dbReference type="Proteomes" id="UP001059985"/>
    </source>
</evidence>
<dbReference type="EMBL" id="CP089286">
    <property type="protein sequence ID" value="UTO55466.1"/>
    <property type="molecule type" value="Genomic_DNA"/>
</dbReference>
<dbReference type="RefSeq" id="WP_218194000.1">
    <property type="nucleotide sequence ID" value="NZ_CP054597.1"/>
</dbReference>
<evidence type="ECO:0000256" key="1">
    <source>
        <dbReference type="SAM" id="SignalP"/>
    </source>
</evidence>
<dbReference type="EMBL" id="CP089285">
    <property type="protein sequence ID" value="UTO56386.1"/>
    <property type="molecule type" value="Genomic_DNA"/>
</dbReference>
<feature type="signal peptide" evidence="1">
    <location>
        <begin position="1"/>
        <end position="23"/>
    </location>
</feature>
<reference evidence="2" key="1">
    <citation type="journal article" date="2022" name="Microorganisms">
        <title>Assembly and Comparison of Ca. Neoehrlichia mikurensis Genomes.</title>
        <authorList>
            <person name="Azagi T."/>
            <person name="Dirks R.P."/>
            <person name="Yebra-Pimentel E.S."/>
            <person name="Schaap P.J."/>
            <person name="Koehorst J.J."/>
            <person name="Esser H.J."/>
            <person name="Sprong H."/>
        </authorList>
    </citation>
    <scope>NUCLEOTIDE SEQUENCE</scope>
    <source>
        <strain evidence="3">18-2804</strain>
        <strain evidence="2">18-2837</strain>
    </source>
</reference>
<evidence type="ECO:0000313" key="4">
    <source>
        <dbReference type="Proteomes" id="UP001059822"/>
    </source>
</evidence>
<dbReference type="Proteomes" id="UP001059985">
    <property type="component" value="Chromosome"/>
</dbReference>
<accession>A0A9Q9BUS8</accession>
<name>A0A9Q9BUS8_9RICK</name>
<keyword evidence="1" id="KW-0732">Signal</keyword>
<dbReference type="Proteomes" id="UP001059822">
    <property type="component" value="Chromosome"/>
</dbReference>
<dbReference type="AlphaFoldDB" id="A0A9Q9BUS8"/>
<evidence type="ECO:0000313" key="2">
    <source>
        <dbReference type="EMBL" id="UTO55466.1"/>
    </source>
</evidence>
<sequence length="527" mass="60761">MKNLLKVSACVYTFFLMYECALAKYNENIIDHNDNSNEYIKYKTLKNISHDNIGYIINGKLTSYNWFIKDKFNNILYEYNFDSNLGNGGLDTHGIFELNLKNNDSNAIYGIKFQMLVPMIKGRIVAFANTPYGNISLGYQEGVESEMKIDAFSVAAGDTSSEWTKYIRSFLPIHDEVNNIPFYRSSGLYSEHLFRNHNNHFSINLTLRDNNFIDNLPFRISYKSLNFNGFAFGVSYSPEGNKKSIMQNSNINVINIVRLDYDMNQFVDSALSPIYRDIVSPYTNIISGAMSYNGQINDLQFNASIVGEYAKPMTIDNLKSVSNEYINSLVNGYMNLHLHSYDYYLNYDRLYKHLTEYVDIHMDMKYHTLHNLAGVALGASAQYKNLKLGGAYGYLGQSGVINYENIDLKEYFDGDISFPKQHSYYWNIGASYKYNNLLLSVTYFKSFVYSYYIKNMNAILSSESSLNDLGIGIDYTFYNMDRVNYKIFANYHYFNTMQYYVINTNNIDNGIKDNQGSIVLSGIKIEF</sequence>
<feature type="chain" id="PRO_5040453651" description="Porin domain-containing protein" evidence="1">
    <location>
        <begin position="24"/>
        <end position="527"/>
    </location>
</feature>
<evidence type="ECO:0000313" key="3">
    <source>
        <dbReference type="EMBL" id="UTO56386.1"/>
    </source>
</evidence>
<gene>
    <name evidence="3" type="ORF">LUA81_04825</name>
    <name evidence="2" type="ORF">LUA82_04880</name>
</gene>